<evidence type="ECO:0000256" key="10">
    <source>
        <dbReference type="ARBA" id="ARBA00033771"/>
    </source>
</evidence>
<gene>
    <name evidence="16" type="ORF">BC102111_01265</name>
</gene>
<evidence type="ECO:0000259" key="14">
    <source>
        <dbReference type="Pfam" id="PF04261"/>
    </source>
</evidence>
<dbReference type="AlphaFoldDB" id="A0A2H1IGV6"/>
<dbReference type="Pfam" id="PF20628">
    <property type="entry name" value="Dyp_perox_C"/>
    <property type="match status" value="1"/>
</dbReference>
<sequence>MSDRPGVSRRAMFGVGAGTLAAGAAAGFFAHDPIAEAVGAENDIVDFFGRHQAGIVTEAQDRMCFAAVNVLTDDRDELIDLLKQWTAAAANLSRGLPVVEDGVAGGSRFAPPMDTGEAQGLSAGHLTVTIGFGRSLFTDADGQDRFGIADRLPPGLIELPHFPGDRLDEARTGGDLCIQACADDPQVAVHAVRNLIRMGFGIVSTRWMQLGFGRTASTSPKQETPRNLFGFKDGTANIRSDEEKALGEHVWVRDGSWMDDGCYLVARRIRMHIETWDRESLDGQEQIFGRTKMTGAPLSGGEEFTEPDFAMAGAGNLPIIPTSSHVHLAHPKQNGGTRILRRGYNYADGADAQGNLDAGLFFIAFVADPASDYVPMQNRLAKEDALSEYLLHTGSGLFAIPPGVNEGGWIGQTLFA</sequence>
<dbReference type="GO" id="GO:0004601">
    <property type="term" value="F:peroxidase activity"/>
    <property type="evidence" value="ECO:0007669"/>
    <property type="project" value="UniProtKB-KW"/>
</dbReference>
<feature type="domain" description="Dyp-type peroxidase C-terminal" evidence="15">
    <location>
        <begin position="224"/>
        <end position="404"/>
    </location>
</feature>
<dbReference type="EMBL" id="FXZC01000002">
    <property type="protein sequence ID" value="SMX74418.1"/>
    <property type="molecule type" value="Genomic_DNA"/>
</dbReference>
<comment type="subcellular location">
    <subcellularLocation>
        <location evidence="1">Cell envelope</location>
    </subcellularLocation>
</comment>
<keyword evidence="8" id="KW-0456">Lyase</keyword>
<dbReference type="PROSITE" id="PS51318">
    <property type="entry name" value="TAT"/>
    <property type="match status" value="1"/>
</dbReference>
<dbReference type="InterPro" id="IPR006313">
    <property type="entry name" value="EfeB/EfeN"/>
</dbReference>
<dbReference type="PROSITE" id="PS51404">
    <property type="entry name" value="DYP_PEROXIDASE"/>
    <property type="match status" value="1"/>
</dbReference>
<evidence type="ECO:0000256" key="6">
    <source>
        <dbReference type="ARBA" id="ARBA00023002"/>
    </source>
</evidence>
<dbReference type="NCBIfam" id="TIGR01412">
    <property type="entry name" value="tat_substr_1"/>
    <property type="match status" value="1"/>
</dbReference>
<evidence type="ECO:0000259" key="15">
    <source>
        <dbReference type="Pfam" id="PF20628"/>
    </source>
</evidence>
<dbReference type="EC" id="1.11.1.-" evidence="13"/>
<keyword evidence="4 13" id="KW-0479">Metal-binding</keyword>
<keyword evidence="6 13" id="KW-0560">Oxidoreductase</keyword>
<evidence type="ECO:0000256" key="13">
    <source>
        <dbReference type="RuleBase" id="RU365017"/>
    </source>
</evidence>
<evidence type="ECO:0000256" key="4">
    <source>
        <dbReference type="ARBA" id="ARBA00022723"/>
    </source>
</evidence>
<dbReference type="InterPro" id="IPR006314">
    <property type="entry name" value="Dyp_peroxidase"/>
</dbReference>
<dbReference type="Pfam" id="PF04261">
    <property type="entry name" value="Dyp_perox_N"/>
    <property type="match status" value="1"/>
</dbReference>
<dbReference type="PANTHER" id="PTHR30521">
    <property type="entry name" value="DEFERROCHELATASE/PEROXIDASE"/>
    <property type="match status" value="1"/>
</dbReference>
<keyword evidence="2 13" id="KW-0575">Peroxidase</keyword>
<dbReference type="NCBIfam" id="TIGR01413">
    <property type="entry name" value="Dyp_perox_fam"/>
    <property type="match status" value="1"/>
</dbReference>
<evidence type="ECO:0000313" key="16">
    <source>
        <dbReference type="EMBL" id="SMX74418.1"/>
    </source>
</evidence>
<dbReference type="GeneID" id="99772720"/>
<evidence type="ECO:0000256" key="9">
    <source>
        <dbReference type="ARBA" id="ARBA00025737"/>
    </source>
</evidence>
<dbReference type="GO" id="GO:0005829">
    <property type="term" value="C:cytosol"/>
    <property type="evidence" value="ECO:0007669"/>
    <property type="project" value="TreeGrafter"/>
</dbReference>
<dbReference type="SUPFAM" id="SSF54909">
    <property type="entry name" value="Dimeric alpha+beta barrel"/>
    <property type="match status" value="1"/>
</dbReference>
<evidence type="ECO:0000256" key="12">
    <source>
        <dbReference type="ARBA" id="ARBA00048856"/>
    </source>
</evidence>
<evidence type="ECO:0000256" key="2">
    <source>
        <dbReference type="ARBA" id="ARBA00022559"/>
    </source>
</evidence>
<dbReference type="Proteomes" id="UP000234333">
    <property type="component" value="Unassembled WGS sequence"/>
</dbReference>
<evidence type="ECO:0000256" key="8">
    <source>
        <dbReference type="ARBA" id="ARBA00023239"/>
    </source>
</evidence>
<evidence type="ECO:0000256" key="5">
    <source>
        <dbReference type="ARBA" id="ARBA00022729"/>
    </source>
</evidence>
<feature type="domain" description="Dyp-type peroxidase N-terminal" evidence="14">
    <location>
        <begin position="52"/>
        <end position="212"/>
    </location>
</feature>
<evidence type="ECO:0000256" key="1">
    <source>
        <dbReference type="ARBA" id="ARBA00004196"/>
    </source>
</evidence>
<evidence type="ECO:0000256" key="11">
    <source>
        <dbReference type="ARBA" id="ARBA00033775"/>
    </source>
</evidence>
<keyword evidence="7 13" id="KW-0408">Iron</keyword>
<dbReference type="InterPro" id="IPR048327">
    <property type="entry name" value="Dyp_perox_N"/>
</dbReference>
<dbReference type="InterPro" id="IPR048328">
    <property type="entry name" value="Dyp_perox_C"/>
</dbReference>
<protein>
    <recommendedName>
        <fullName evidence="10 13">Deferrochelatase</fullName>
        <ecNumber evidence="13">1.11.1.-</ecNumber>
    </recommendedName>
    <alternativeName>
        <fullName evidence="11 13">Peroxidase EfeB</fullName>
    </alternativeName>
</protein>
<evidence type="ECO:0000313" key="17">
    <source>
        <dbReference type="Proteomes" id="UP000234333"/>
    </source>
</evidence>
<dbReference type="PANTHER" id="PTHR30521:SF4">
    <property type="entry name" value="DEFERROCHELATASE"/>
    <property type="match status" value="1"/>
</dbReference>
<keyword evidence="5" id="KW-0732">Signal</keyword>
<evidence type="ECO:0000256" key="3">
    <source>
        <dbReference type="ARBA" id="ARBA00022617"/>
    </source>
</evidence>
<dbReference type="GO" id="GO:0033212">
    <property type="term" value="P:iron import into cell"/>
    <property type="evidence" value="ECO:0007669"/>
    <property type="project" value="InterPro"/>
</dbReference>
<name>A0A2H1IGV6_9MICO</name>
<dbReference type="GO" id="GO:0004325">
    <property type="term" value="F:ferrochelatase activity"/>
    <property type="evidence" value="ECO:0007669"/>
    <property type="project" value="UniProtKB-EC"/>
</dbReference>
<comment type="similarity">
    <text evidence="9 13">Belongs to the DyP-type peroxidase family.</text>
</comment>
<dbReference type="RefSeq" id="WP_101623845.1">
    <property type="nucleotide sequence ID" value="NZ_FXZC01000002.1"/>
</dbReference>
<proteinExistence type="inferred from homology"/>
<dbReference type="InterPro" id="IPR006311">
    <property type="entry name" value="TAT_signal"/>
</dbReference>
<evidence type="ECO:0000256" key="7">
    <source>
        <dbReference type="ARBA" id="ARBA00023004"/>
    </source>
</evidence>
<organism evidence="16 17">
    <name type="scientific">Brevibacterium casei CIP 102111</name>
    <dbReference type="NCBI Taxonomy" id="1255625"/>
    <lineage>
        <taxon>Bacteria</taxon>
        <taxon>Bacillati</taxon>
        <taxon>Actinomycetota</taxon>
        <taxon>Actinomycetes</taxon>
        <taxon>Micrococcales</taxon>
        <taxon>Brevibacteriaceae</taxon>
        <taxon>Brevibacterium</taxon>
    </lineage>
</organism>
<comment type="cofactor">
    <cofactor evidence="13">
        <name>heme b</name>
        <dbReference type="ChEBI" id="CHEBI:60344"/>
    </cofactor>
    <text evidence="13">Binds 1 heme b (iron(II)-protoporphyrin IX) group non-covalently per subunit.</text>
</comment>
<keyword evidence="3 13" id="KW-0349">Heme</keyword>
<dbReference type="GO" id="GO:0030313">
    <property type="term" value="C:cell envelope"/>
    <property type="evidence" value="ECO:0007669"/>
    <property type="project" value="UniProtKB-SubCell"/>
</dbReference>
<dbReference type="GO" id="GO:0020037">
    <property type="term" value="F:heme binding"/>
    <property type="evidence" value="ECO:0007669"/>
    <property type="project" value="InterPro"/>
</dbReference>
<dbReference type="GO" id="GO:0046872">
    <property type="term" value="F:metal ion binding"/>
    <property type="evidence" value="ECO:0007669"/>
    <property type="project" value="UniProtKB-KW"/>
</dbReference>
<comment type="function">
    <text evidence="13">Involved in the recovery of exogenous heme iron. Extracts iron from heme while preserving the protoporphyrin ring intact.</text>
</comment>
<accession>A0A2H1IGV6</accession>
<comment type="catalytic activity">
    <reaction evidence="12">
        <text>heme b + 2 H(+) = protoporphyrin IX + Fe(2+)</text>
        <dbReference type="Rhea" id="RHEA:22584"/>
        <dbReference type="ChEBI" id="CHEBI:15378"/>
        <dbReference type="ChEBI" id="CHEBI:29033"/>
        <dbReference type="ChEBI" id="CHEBI:57306"/>
        <dbReference type="ChEBI" id="CHEBI:60344"/>
        <dbReference type="EC" id="4.98.1.1"/>
    </reaction>
    <physiologicalReaction direction="left-to-right" evidence="12">
        <dbReference type="Rhea" id="RHEA:22585"/>
    </physiologicalReaction>
</comment>
<reference evidence="17" key="1">
    <citation type="submission" date="2017-03" db="EMBL/GenBank/DDBJ databases">
        <authorList>
            <person name="Monnet C."/>
        </authorList>
    </citation>
    <scope>NUCLEOTIDE SEQUENCE [LARGE SCALE GENOMIC DNA]</scope>
    <source>
        <strain evidence="17">CIP 102111</strain>
    </source>
</reference>
<dbReference type="InterPro" id="IPR011008">
    <property type="entry name" value="Dimeric_a/b-barrel"/>
</dbReference>